<evidence type="ECO:0000256" key="3">
    <source>
        <dbReference type="ARBA" id="ARBA00022729"/>
    </source>
</evidence>
<keyword evidence="7" id="KW-0472">Membrane</keyword>
<evidence type="ECO:0000256" key="2">
    <source>
        <dbReference type="ARBA" id="ARBA00012513"/>
    </source>
</evidence>
<comment type="catalytic activity">
    <reaction evidence="6">
        <text>L-seryl-[protein] + ATP = O-phospho-L-seryl-[protein] + ADP + H(+)</text>
        <dbReference type="Rhea" id="RHEA:17989"/>
        <dbReference type="Rhea" id="RHEA-COMP:9863"/>
        <dbReference type="Rhea" id="RHEA-COMP:11604"/>
        <dbReference type="ChEBI" id="CHEBI:15378"/>
        <dbReference type="ChEBI" id="CHEBI:29999"/>
        <dbReference type="ChEBI" id="CHEBI:30616"/>
        <dbReference type="ChEBI" id="CHEBI:83421"/>
        <dbReference type="ChEBI" id="CHEBI:456216"/>
        <dbReference type="EC" id="2.7.11.1"/>
    </reaction>
</comment>
<dbReference type="GO" id="GO:0004674">
    <property type="term" value="F:protein serine/threonine kinase activity"/>
    <property type="evidence" value="ECO:0007669"/>
    <property type="project" value="UniProtKB-EC"/>
</dbReference>
<sequence length="564" mass="61876">MNSQFLSWFPLFSILVILEISVFVRIPLCSSNPDMFYETCGTAFSCGSISGIGYPFRGNGSPEYCGYPGLVLYCNQDNITTIEIVGMAYRVLDIDQTTQIMRIAREDLMESRCPQVLVNTTLDYTLFDYASTNYMNVTFIFGCPVSIPGPSSLTCGSNGYSSVYLLPGAQGPGSCNVSVVVPAPLVQADLGGTLNTTNLDQIVQEGFQVKWKVDGKACSDCTASSGRCGYNFSTNQSTCYCSEPPYLSNTCLATATGPSGSSACPSFHLFLLAILSIFMNFPTSLSADDMRYTNCTQEFVCGRITRIKYPFWGLNRADYCGQPGFELECQDNVPLITVMSEKYIVLEINLQLQSLILARQDLWNDTCPAHFVNTTIDFTLFTNAFGVRNLTLYYGCTFSIGPIPGFLNASDCNINNTDINAFYITRNLPIDPRLGRCNSTVIVPIFERTAQALDANRTTLGLAIDGGFGLQWDASDECSMCLASGGECGHNRTENRFTCFCNDQPRRKTCSDRPDSFLASLAANLPFGNKYGSFMRQFINTNCRESGILDPYSSLGASALRAIE</sequence>
<evidence type="ECO:0000256" key="6">
    <source>
        <dbReference type="ARBA" id="ARBA00048679"/>
    </source>
</evidence>
<dbReference type="InterPro" id="IPR025287">
    <property type="entry name" value="WAK_GUB"/>
</dbReference>
<dbReference type="AlphaFoldDB" id="A0AA88RCE2"/>
<feature type="domain" description="Wall-associated receptor kinase galacturonan-binding" evidence="8">
    <location>
        <begin position="295"/>
        <end position="358"/>
    </location>
</feature>
<reference evidence="10" key="1">
    <citation type="submission" date="2022-12" db="EMBL/GenBank/DDBJ databases">
        <title>Draft genome assemblies for two species of Escallonia (Escalloniales).</title>
        <authorList>
            <person name="Chanderbali A."/>
            <person name="Dervinis C."/>
            <person name="Anghel I."/>
            <person name="Soltis D."/>
            <person name="Soltis P."/>
            <person name="Zapata F."/>
        </authorList>
    </citation>
    <scope>NUCLEOTIDE SEQUENCE</scope>
    <source>
        <strain evidence="10">UCBG92.1500</strain>
        <tissue evidence="10">Leaf</tissue>
    </source>
</reference>
<evidence type="ECO:0000313" key="10">
    <source>
        <dbReference type="EMBL" id="KAK2986778.1"/>
    </source>
</evidence>
<feature type="domain" description="Wall-associated receptor kinase galacturonan-binding" evidence="8">
    <location>
        <begin position="40"/>
        <end position="105"/>
    </location>
</feature>
<keyword evidence="7" id="KW-0812">Transmembrane</keyword>
<comment type="subcellular location">
    <subcellularLocation>
        <location evidence="1">Membrane</location>
        <topology evidence="1">Single-pass membrane protein</topology>
    </subcellularLocation>
</comment>
<feature type="domain" description="Wall-associated receptor kinase C-terminal" evidence="9">
    <location>
        <begin position="432"/>
        <end position="504"/>
    </location>
</feature>
<gene>
    <name evidence="10" type="ORF">RJ640_011003</name>
</gene>
<organism evidence="10 11">
    <name type="scientific">Escallonia rubra</name>
    <dbReference type="NCBI Taxonomy" id="112253"/>
    <lineage>
        <taxon>Eukaryota</taxon>
        <taxon>Viridiplantae</taxon>
        <taxon>Streptophyta</taxon>
        <taxon>Embryophyta</taxon>
        <taxon>Tracheophyta</taxon>
        <taxon>Spermatophyta</taxon>
        <taxon>Magnoliopsida</taxon>
        <taxon>eudicotyledons</taxon>
        <taxon>Gunneridae</taxon>
        <taxon>Pentapetalae</taxon>
        <taxon>asterids</taxon>
        <taxon>campanulids</taxon>
        <taxon>Escalloniales</taxon>
        <taxon>Escalloniaceae</taxon>
        <taxon>Escallonia</taxon>
    </lineage>
</organism>
<evidence type="ECO:0000256" key="5">
    <source>
        <dbReference type="ARBA" id="ARBA00047899"/>
    </source>
</evidence>
<protein>
    <recommendedName>
        <fullName evidence="2">non-specific serine/threonine protein kinase</fullName>
        <ecNumber evidence="2">2.7.11.1</ecNumber>
    </recommendedName>
</protein>
<dbReference type="GO" id="GO:0030247">
    <property type="term" value="F:polysaccharide binding"/>
    <property type="evidence" value="ECO:0007669"/>
    <property type="project" value="InterPro"/>
</dbReference>
<dbReference type="EC" id="2.7.11.1" evidence="2"/>
<feature type="transmembrane region" description="Helical" evidence="7">
    <location>
        <begin position="6"/>
        <end position="26"/>
    </location>
</feature>
<dbReference type="GO" id="GO:0016020">
    <property type="term" value="C:membrane"/>
    <property type="evidence" value="ECO:0007669"/>
    <property type="project" value="UniProtKB-SubCell"/>
</dbReference>
<evidence type="ECO:0000313" key="11">
    <source>
        <dbReference type="Proteomes" id="UP001187471"/>
    </source>
</evidence>
<accession>A0AA88RCE2</accession>
<dbReference type="EMBL" id="JAVXUO010001034">
    <property type="protein sequence ID" value="KAK2986778.1"/>
    <property type="molecule type" value="Genomic_DNA"/>
</dbReference>
<evidence type="ECO:0000256" key="1">
    <source>
        <dbReference type="ARBA" id="ARBA00004167"/>
    </source>
</evidence>
<evidence type="ECO:0000259" key="8">
    <source>
        <dbReference type="Pfam" id="PF13947"/>
    </source>
</evidence>
<keyword evidence="4" id="KW-0325">Glycoprotein</keyword>
<evidence type="ECO:0000256" key="4">
    <source>
        <dbReference type="ARBA" id="ARBA00023180"/>
    </source>
</evidence>
<dbReference type="PANTHER" id="PTHR33138:SF72">
    <property type="entry name" value="WALL-ASSOCIATED RECEPTOR KINASE CARBOXY-TERMINAL PROTEIN"/>
    <property type="match status" value="1"/>
</dbReference>
<dbReference type="Pfam" id="PF13947">
    <property type="entry name" value="GUB_WAK_bind"/>
    <property type="match status" value="2"/>
</dbReference>
<dbReference type="InterPro" id="IPR032872">
    <property type="entry name" value="WAK_assoc_C"/>
</dbReference>
<keyword evidence="7" id="KW-1133">Transmembrane helix</keyword>
<evidence type="ECO:0000256" key="7">
    <source>
        <dbReference type="SAM" id="Phobius"/>
    </source>
</evidence>
<comment type="caution">
    <text evidence="10">The sequence shown here is derived from an EMBL/GenBank/DDBJ whole genome shotgun (WGS) entry which is preliminary data.</text>
</comment>
<dbReference type="Proteomes" id="UP001187471">
    <property type="component" value="Unassembled WGS sequence"/>
</dbReference>
<name>A0AA88RCE2_9ASTE</name>
<evidence type="ECO:0000259" key="9">
    <source>
        <dbReference type="Pfam" id="PF14380"/>
    </source>
</evidence>
<dbReference type="Pfam" id="PF14380">
    <property type="entry name" value="WAK_assoc"/>
    <property type="match status" value="2"/>
</dbReference>
<feature type="domain" description="Wall-associated receptor kinase C-terminal" evidence="9">
    <location>
        <begin position="171"/>
        <end position="243"/>
    </location>
</feature>
<comment type="catalytic activity">
    <reaction evidence="5">
        <text>L-threonyl-[protein] + ATP = O-phospho-L-threonyl-[protein] + ADP + H(+)</text>
        <dbReference type="Rhea" id="RHEA:46608"/>
        <dbReference type="Rhea" id="RHEA-COMP:11060"/>
        <dbReference type="Rhea" id="RHEA-COMP:11605"/>
        <dbReference type="ChEBI" id="CHEBI:15378"/>
        <dbReference type="ChEBI" id="CHEBI:30013"/>
        <dbReference type="ChEBI" id="CHEBI:30616"/>
        <dbReference type="ChEBI" id="CHEBI:61977"/>
        <dbReference type="ChEBI" id="CHEBI:456216"/>
        <dbReference type="EC" id="2.7.11.1"/>
    </reaction>
</comment>
<keyword evidence="3" id="KW-0732">Signal</keyword>
<proteinExistence type="predicted"/>
<keyword evidence="11" id="KW-1185">Reference proteome</keyword>
<dbReference type="PANTHER" id="PTHR33138">
    <property type="entry name" value="OS01G0690200 PROTEIN"/>
    <property type="match status" value="1"/>
</dbReference>